<feature type="region of interest" description="Disordered" evidence="1">
    <location>
        <begin position="1"/>
        <end position="25"/>
    </location>
</feature>
<dbReference type="Pfam" id="PF13563">
    <property type="entry name" value="2_5_RNA_ligase2"/>
    <property type="match status" value="1"/>
</dbReference>
<dbReference type="EMBL" id="BAAAQT010000008">
    <property type="protein sequence ID" value="GAA2175866.1"/>
    <property type="molecule type" value="Genomic_DNA"/>
</dbReference>
<sequence>MRPLVVRASGRRQTGAVDDQPRDPSPITSLELLLDADAEALVRAEWDALAQAGVSSMAPHTSPSNRPHVTLLARRGGLAQPPELPPEAVPLPLVLGAPMLFGDGDRRVLVRSVVPSAALLALHSAVLEAAGAGDDVDHVAPGTWTPHVTLARRLRLADLERALPLIGGEIVATGVAIRRWDAATRTVTPIAP</sequence>
<gene>
    <name evidence="2" type="ORF">GCM10009846_27420</name>
</gene>
<dbReference type="GO" id="GO:0016874">
    <property type="term" value="F:ligase activity"/>
    <property type="evidence" value="ECO:0007669"/>
    <property type="project" value="UniProtKB-KW"/>
</dbReference>
<proteinExistence type="predicted"/>
<accession>A0ABP5MMN1</accession>
<dbReference type="SUPFAM" id="SSF55144">
    <property type="entry name" value="LigT-like"/>
    <property type="match status" value="1"/>
</dbReference>
<organism evidence="2 3">
    <name type="scientific">Agrococcus versicolor</name>
    <dbReference type="NCBI Taxonomy" id="501482"/>
    <lineage>
        <taxon>Bacteria</taxon>
        <taxon>Bacillati</taxon>
        <taxon>Actinomycetota</taxon>
        <taxon>Actinomycetes</taxon>
        <taxon>Micrococcales</taxon>
        <taxon>Microbacteriaceae</taxon>
        <taxon>Agrococcus</taxon>
    </lineage>
</organism>
<dbReference type="InterPro" id="IPR009097">
    <property type="entry name" value="Cyclic_Pdiesterase"/>
</dbReference>
<name>A0ABP5MMN1_9MICO</name>
<evidence type="ECO:0000256" key="1">
    <source>
        <dbReference type="SAM" id="MobiDB-lite"/>
    </source>
</evidence>
<dbReference type="Proteomes" id="UP001501599">
    <property type="component" value="Unassembled WGS sequence"/>
</dbReference>
<dbReference type="Gene3D" id="3.90.1140.10">
    <property type="entry name" value="Cyclic phosphodiesterase"/>
    <property type="match status" value="1"/>
</dbReference>
<evidence type="ECO:0000313" key="3">
    <source>
        <dbReference type="Proteomes" id="UP001501599"/>
    </source>
</evidence>
<reference evidence="3" key="1">
    <citation type="journal article" date="2019" name="Int. J. Syst. Evol. Microbiol.">
        <title>The Global Catalogue of Microorganisms (GCM) 10K type strain sequencing project: providing services to taxonomists for standard genome sequencing and annotation.</title>
        <authorList>
            <consortium name="The Broad Institute Genomics Platform"/>
            <consortium name="The Broad Institute Genome Sequencing Center for Infectious Disease"/>
            <person name="Wu L."/>
            <person name="Ma J."/>
        </authorList>
    </citation>
    <scope>NUCLEOTIDE SEQUENCE [LARGE SCALE GENOMIC DNA]</scope>
    <source>
        <strain evidence="3">JCM 16026</strain>
    </source>
</reference>
<protein>
    <submittedName>
        <fullName evidence="2">2'-5' RNA ligase family protein</fullName>
    </submittedName>
</protein>
<evidence type="ECO:0000313" key="2">
    <source>
        <dbReference type="EMBL" id="GAA2175866.1"/>
    </source>
</evidence>
<keyword evidence="3" id="KW-1185">Reference proteome</keyword>
<keyword evidence="2" id="KW-0436">Ligase</keyword>
<comment type="caution">
    <text evidence="2">The sequence shown here is derived from an EMBL/GenBank/DDBJ whole genome shotgun (WGS) entry which is preliminary data.</text>
</comment>